<dbReference type="GO" id="GO:0004622">
    <property type="term" value="F:phosphatidylcholine lysophospholipase activity"/>
    <property type="evidence" value="ECO:0007669"/>
    <property type="project" value="TreeGrafter"/>
</dbReference>
<protein>
    <submittedName>
        <fullName evidence="2">GDSL family lipase</fullName>
    </submittedName>
</protein>
<dbReference type="EMBL" id="RZTZ01000001">
    <property type="protein sequence ID" value="RVT67846.1"/>
    <property type="molecule type" value="Genomic_DNA"/>
</dbReference>
<dbReference type="AlphaFoldDB" id="A0A437KHP0"/>
<sequence length="244" mass="27019">MWMLGLGWVLVDYAKGSKKELNTPNTLTEKAPSGGVQLLALGDSLTRGTGDQAGKGYIGYLKDELAEKTDEKITLTNYGVKGATSKDLAAQIKQQEIQRQAKNADIIFITIGGNDLFQGGETLSHINDNTIADLSAAYNQNLKEILTTIRSTNKEAPIYLIGLYNPFSDLENSEATSKIVRDWNYASAETSSAFAKTIFVPTYDIFQQNVQTYLYSDHFHPNKQGYELMADRVASLISWEVEEN</sequence>
<evidence type="ECO:0000313" key="3">
    <source>
        <dbReference type="Proteomes" id="UP000288024"/>
    </source>
</evidence>
<organism evidence="2 3">
    <name type="scientific">Niallia taxi</name>
    <dbReference type="NCBI Taxonomy" id="2499688"/>
    <lineage>
        <taxon>Bacteria</taxon>
        <taxon>Bacillati</taxon>
        <taxon>Bacillota</taxon>
        <taxon>Bacilli</taxon>
        <taxon>Bacillales</taxon>
        <taxon>Bacillaceae</taxon>
        <taxon>Niallia</taxon>
    </lineage>
</organism>
<dbReference type="InterPro" id="IPR013830">
    <property type="entry name" value="SGNH_hydro"/>
</dbReference>
<comment type="caution">
    <text evidence="2">The sequence shown here is derived from an EMBL/GenBank/DDBJ whole genome shotgun (WGS) entry which is preliminary data.</text>
</comment>
<dbReference type="Proteomes" id="UP000288024">
    <property type="component" value="Unassembled WGS sequence"/>
</dbReference>
<keyword evidence="3" id="KW-1185">Reference proteome</keyword>
<dbReference type="InterPro" id="IPR036514">
    <property type="entry name" value="SGNH_hydro_sf"/>
</dbReference>
<evidence type="ECO:0000313" key="2">
    <source>
        <dbReference type="EMBL" id="RVT67846.1"/>
    </source>
</evidence>
<accession>A0A437KHP0</accession>
<dbReference type="CDD" id="cd04506">
    <property type="entry name" value="SGNH_hydrolase_YpmR_like"/>
    <property type="match status" value="1"/>
</dbReference>
<feature type="domain" description="SGNH hydrolase-type esterase" evidence="1">
    <location>
        <begin position="40"/>
        <end position="228"/>
    </location>
</feature>
<name>A0A437KHP0_9BACI</name>
<dbReference type="SUPFAM" id="SSF52266">
    <property type="entry name" value="SGNH hydrolase"/>
    <property type="match status" value="1"/>
</dbReference>
<dbReference type="PANTHER" id="PTHR30383:SF27">
    <property type="entry name" value="SPORE GERMINATION LIPASE LIPC"/>
    <property type="match status" value="1"/>
</dbReference>
<dbReference type="Gene3D" id="3.40.50.1110">
    <property type="entry name" value="SGNH hydrolase"/>
    <property type="match status" value="1"/>
</dbReference>
<evidence type="ECO:0000259" key="1">
    <source>
        <dbReference type="Pfam" id="PF13472"/>
    </source>
</evidence>
<reference evidence="2 3" key="1">
    <citation type="submission" date="2019-01" db="EMBL/GenBank/DDBJ databases">
        <title>Bacillus sp. M5HDSG1-1, whole genome shotgun sequence.</title>
        <authorList>
            <person name="Tuo L."/>
        </authorList>
    </citation>
    <scope>NUCLEOTIDE SEQUENCE [LARGE SCALE GENOMIC DNA]</scope>
    <source>
        <strain evidence="2 3">M5HDSG1-1</strain>
    </source>
</reference>
<dbReference type="PANTHER" id="PTHR30383">
    <property type="entry name" value="THIOESTERASE 1/PROTEASE 1/LYSOPHOSPHOLIPASE L1"/>
    <property type="match status" value="1"/>
</dbReference>
<dbReference type="Pfam" id="PF13472">
    <property type="entry name" value="Lipase_GDSL_2"/>
    <property type="match status" value="1"/>
</dbReference>
<gene>
    <name evidence="2" type="ORF">EM808_04485</name>
</gene>
<proteinExistence type="predicted"/>
<dbReference type="InterPro" id="IPR051532">
    <property type="entry name" value="Ester_Hydrolysis_Enzymes"/>
</dbReference>